<dbReference type="AlphaFoldDB" id="A0A4C1UEF1"/>
<dbReference type="Proteomes" id="UP000299102">
    <property type="component" value="Unassembled WGS sequence"/>
</dbReference>
<keyword evidence="2" id="KW-1133">Transmembrane helix</keyword>
<gene>
    <name evidence="3" type="ORF">EVAR_9450_1</name>
</gene>
<dbReference type="EMBL" id="BGZK01000160">
    <property type="protein sequence ID" value="GBP24352.1"/>
    <property type="molecule type" value="Genomic_DNA"/>
</dbReference>
<accession>A0A4C1UEF1</accession>
<keyword evidence="4" id="KW-1185">Reference proteome</keyword>
<feature type="transmembrane region" description="Helical" evidence="2">
    <location>
        <begin position="54"/>
        <end position="78"/>
    </location>
</feature>
<proteinExistence type="predicted"/>
<evidence type="ECO:0000313" key="3">
    <source>
        <dbReference type="EMBL" id="GBP24352.1"/>
    </source>
</evidence>
<evidence type="ECO:0000256" key="2">
    <source>
        <dbReference type="SAM" id="Phobius"/>
    </source>
</evidence>
<evidence type="ECO:0000313" key="4">
    <source>
        <dbReference type="Proteomes" id="UP000299102"/>
    </source>
</evidence>
<reference evidence="3 4" key="1">
    <citation type="journal article" date="2019" name="Commun. Biol.">
        <title>The bagworm genome reveals a unique fibroin gene that provides high tensile strength.</title>
        <authorList>
            <person name="Kono N."/>
            <person name="Nakamura H."/>
            <person name="Ohtoshi R."/>
            <person name="Tomita M."/>
            <person name="Numata K."/>
            <person name="Arakawa K."/>
        </authorList>
    </citation>
    <scope>NUCLEOTIDE SEQUENCE [LARGE SCALE GENOMIC DNA]</scope>
</reference>
<keyword evidence="2" id="KW-0812">Transmembrane</keyword>
<sequence length="105" mass="11566">MWHQCGSTADGLSSDVSRWWCEEGGPTPPPKGGGEMLAPHVPTDMRQRSDLLDVVLGSVLLGVAQQLMLALSLCNIFLEPGRIREMQLAYFAISPRLLIVFIMKL</sequence>
<comment type="caution">
    <text evidence="3">The sequence shown here is derived from an EMBL/GenBank/DDBJ whole genome shotgun (WGS) entry which is preliminary data.</text>
</comment>
<name>A0A4C1UEF1_EUMVA</name>
<feature type="region of interest" description="Disordered" evidence="1">
    <location>
        <begin position="18"/>
        <end position="41"/>
    </location>
</feature>
<organism evidence="3 4">
    <name type="scientific">Eumeta variegata</name>
    <name type="common">Bagworm moth</name>
    <name type="synonym">Eumeta japonica</name>
    <dbReference type="NCBI Taxonomy" id="151549"/>
    <lineage>
        <taxon>Eukaryota</taxon>
        <taxon>Metazoa</taxon>
        <taxon>Ecdysozoa</taxon>
        <taxon>Arthropoda</taxon>
        <taxon>Hexapoda</taxon>
        <taxon>Insecta</taxon>
        <taxon>Pterygota</taxon>
        <taxon>Neoptera</taxon>
        <taxon>Endopterygota</taxon>
        <taxon>Lepidoptera</taxon>
        <taxon>Glossata</taxon>
        <taxon>Ditrysia</taxon>
        <taxon>Tineoidea</taxon>
        <taxon>Psychidae</taxon>
        <taxon>Oiketicinae</taxon>
        <taxon>Eumeta</taxon>
    </lineage>
</organism>
<protein>
    <submittedName>
        <fullName evidence="3">Uncharacterized protein</fullName>
    </submittedName>
</protein>
<keyword evidence="2" id="KW-0472">Membrane</keyword>
<evidence type="ECO:0000256" key="1">
    <source>
        <dbReference type="SAM" id="MobiDB-lite"/>
    </source>
</evidence>